<keyword evidence="2" id="KW-1185">Reference proteome</keyword>
<dbReference type="AlphaFoldDB" id="A0A1T4TZU7"/>
<evidence type="ECO:0000313" key="2">
    <source>
        <dbReference type="Proteomes" id="UP000190367"/>
    </source>
</evidence>
<gene>
    <name evidence="1" type="ORF">SAMN04488128_107105</name>
</gene>
<dbReference type="EMBL" id="FUWZ01000007">
    <property type="protein sequence ID" value="SKA45801.1"/>
    <property type="molecule type" value="Genomic_DNA"/>
</dbReference>
<reference evidence="2" key="1">
    <citation type="submission" date="2017-02" db="EMBL/GenBank/DDBJ databases">
        <authorList>
            <person name="Varghese N."/>
            <person name="Submissions S."/>
        </authorList>
    </citation>
    <scope>NUCLEOTIDE SEQUENCE [LARGE SCALE GENOMIC DNA]</scope>
    <source>
        <strain evidence="2">DSM 22224</strain>
    </source>
</reference>
<accession>A0A1T4TZU7</accession>
<name>A0A1T4TZU7_9BACT</name>
<evidence type="ECO:0000313" key="1">
    <source>
        <dbReference type="EMBL" id="SKA45801.1"/>
    </source>
</evidence>
<protein>
    <submittedName>
        <fullName evidence="1">Uncharacterized protein</fullName>
    </submittedName>
</protein>
<sequence length="57" mass="6460">MVNLGDHLPEKENKKGVSLMDTPFKTMYLIPRLCFLQLHSGLDHFADAIDHPDTDHG</sequence>
<dbReference type="Proteomes" id="UP000190367">
    <property type="component" value="Unassembled WGS sequence"/>
</dbReference>
<organism evidence="1 2">
    <name type="scientific">Chitinophaga eiseniae</name>
    <dbReference type="NCBI Taxonomy" id="634771"/>
    <lineage>
        <taxon>Bacteria</taxon>
        <taxon>Pseudomonadati</taxon>
        <taxon>Bacteroidota</taxon>
        <taxon>Chitinophagia</taxon>
        <taxon>Chitinophagales</taxon>
        <taxon>Chitinophagaceae</taxon>
        <taxon>Chitinophaga</taxon>
    </lineage>
</organism>
<proteinExistence type="predicted"/>